<keyword evidence="1" id="KW-0732">Signal</keyword>
<dbReference type="Proteomes" id="UP000835052">
    <property type="component" value="Unassembled WGS sequence"/>
</dbReference>
<reference evidence="2" key="1">
    <citation type="submission" date="2020-10" db="EMBL/GenBank/DDBJ databases">
        <authorList>
            <person name="Kikuchi T."/>
        </authorList>
    </citation>
    <scope>NUCLEOTIDE SEQUENCE</scope>
    <source>
        <strain evidence="2">NKZ352</strain>
    </source>
</reference>
<proteinExistence type="predicted"/>
<evidence type="ECO:0000313" key="2">
    <source>
        <dbReference type="EMBL" id="CAD6200108.1"/>
    </source>
</evidence>
<evidence type="ECO:0000256" key="1">
    <source>
        <dbReference type="SAM" id="SignalP"/>
    </source>
</evidence>
<evidence type="ECO:0000313" key="3">
    <source>
        <dbReference type="Proteomes" id="UP000835052"/>
    </source>
</evidence>
<sequence>MFNPLILLLATSTSAYYYPYDDLIPPVTSLESKPPFGFLNVAKNPVRSPLDNDFWRKMAVRRISGMPLRTPPRSRPVFDFSL</sequence>
<feature type="signal peptide" evidence="1">
    <location>
        <begin position="1"/>
        <end position="15"/>
    </location>
</feature>
<comment type="caution">
    <text evidence="2">The sequence shown here is derived from an EMBL/GenBank/DDBJ whole genome shotgun (WGS) entry which is preliminary data.</text>
</comment>
<dbReference type="AlphaFoldDB" id="A0A8S1HYF0"/>
<dbReference type="EMBL" id="CAJGYM010000238">
    <property type="protein sequence ID" value="CAD6200108.1"/>
    <property type="molecule type" value="Genomic_DNA"/>
</dbReference>
<gene>
    <name evidence="2" type="ORF">CAUJ_LOCUS16007</name>
</gene>
<organism evidence="2 3">
    <name type="scientific">Caenorhabditis auriculariae</name>
    <dbReference type="NCBI Taxonomy" id="2777116"/>
    <lineage>
        <taxon>Eukaryota</taxon>
        <taxon>Metazoa</taxon>
        <taxon>Ecdysozoa</taxon>
        <taxon>Nematoda</taxon>
        <taxon>Chromadorea</taxon>
        <taxon>Rhabditida</taxon>
        <taxon>Rhabditina</taxon>
        <taxon>Rhabditomorpha</taxon>
        <taxon>Rhabditoidea</taxon>
        <taxon>Rhabditidae</taxon>
        <taxon>Peloderinae</taxon>
        <taxon>Caenorhabditis</taxon>
    </lineage>
</organism>
<accession>A0A8S1HYF0</accession>
<name>A0A8S1HYF0_9PELO</name>
<keyword evidence="3" id="KW-1185">Reference proteome</keyword>
<feature type="chain" id="PRO_5035808867" evidence="1">
    <location>
        <begin position="16"/>
        <end position="82"/>
    </location>
</feature>
<protein>
    <submittedName>
        <fullName evidence="2">Uncharacterized protein</fullName>
    </submittedName>
</protein>